<gene>
    <name evidence="2" type="ORF">LENED_001091</name>
</gene>
<feature type="compositionally biased region" description="Basic and acidic residues" evidence="1">
    <location>
        <begin position="393"/>
        <end position="408"/>
    </location>
</feature>
<feature type="compositionally biased region" description="Polar residues" evidence="1">
    <location>
        <begin position="449"/>
        <end position="474"/>
    </location>
</feature>
<feature type="compositionally biased region" description="Basic and acidic residues" evidence="1">
    <location>
        <begin position="765"/>
        <end position="777"/>
    </location>
</feature>
<feature type="compositionally biased region" description="Basic and acidic residues" evidence="1">
    <location>
        <begin position="508"/>
        <end position="517"/>
    </location>
</feature>
<keyword evidence="3" id="KW-1185">Reference proteome</keyword>
<feature type="compositionally biased region" description="Polar residues" evidence="1">
    <location>
        <begin position="638"/>
        <end position="655"/>
    </location>
</feature>
<feature type="region of interest" description="Disordered" evidence="1">
    <location>
        <begin position="449"/>
        <end position="724"/>
    </location>
</feature>
<proteinExistence type="predicted"/>
<feature type="compositionally biased region" description="Low complexity" evidence="1">
    <location>
        <begin position="296"/>
        <end position="321"/>
    </location>
</feature>
<accession>A0A1Q3DX93</accession>
<organism evidence="2 3">
    <name type="scientific">Lentinula edodes</name>
    <name type="common">Shiitake mushroom</name>
    <name type="synonym">Lentinus edodes</name>
    <dbReference type="NCBI Taxonomy" id="5353"/>
    <lineage>
        <taxon>Eukaryota</taxon>
        <taxon>Fungi</taxon>
        <taxon>Dikarya</taxon>
        <taxon>Basidiomycota</taxon>
        <taxon>Agaricomycotina</taxon>
        <taxon>Agaricomycetes</taxon>
        <taxon>Agaricomycetidae</taxon>
        <taxon>Agaricales</taxon>
        <taxon>Marasmiineae</taxon>
        <taxon>Omphalotaceae</taxon>
        <taxon>Lentinula</taxon>
    </lineage>
</organism>
<name>A0A1Q3DX93_LENED</name>
<evidence type="ECO:0000313" key="2">
    <source>
        <dbReference type="EMBL" id="GAV99621.1"/>
    </source>
</evidence>
<evidence type="ECO:0000256" key="1">
    <source>
        <dbReference type="SAM" id="MobiDB-lite"/>
    </source>
</evidence>
<feature type="region of interest" description="Disordered" evidence="1">
    <location>
        <begin position="285"/>
        <end position="321"/>
    </location>
</feature>
<feature type="compositionally biased region" description="Basic residues" evidence="1">
    <location>
        <begin position="593"/>
        <end position="605"/>
    </location>
</feature>
<feature type="compositionally biased region" description="Low complexity" evidence="1">
    <location>
        <begin position="99"/>
        <end position="115"/>
    </location>
</feature>
<feature type="compositionally biased region" description="Pro residues" evidence="1">
    <location>
        <begin position="338"/>
        <end position="347"/>
    </location>
</feature>
<dbReference type="EMBL" id="BDGU01000015">
    <property type="protein sequence ID" value="GAV99621.1"/>
    <property type="molecule type" value="Genomic_DNA"/>
</dbReference>
<feature type="region of interest" description="Disordered" evidence="1">
    <location>
        <begin position="1"/>
        <end position="20"/>
    </location>
</feature>
<comment type="caution">
    <text evidence="2">The sequence shown here is derived from an EMBL/GenBank/DDBJ whole genome shotgun (WGS) entry which is preliminary data.</text>
</comment>
<feature type="compositionally biased region" description="Basic residues" evidence="1">
    <location>
        <begin position="547"/>
        <end position="558"/>
    </location>
</feature>
<dbReference type="Proteomes" id="UP000188533">
    <property type="component" value="Unassembled WGS sequence"/>
</dbReference>
<evidence type="ECO:0000313" key="3">
    <source>
        <dbReference type="Proteomes" id="UP000188533"/>
    </source>
</evidence>
<reference evidence="2 3" key="2">
    <citation type="submission" date="2017-02" db="EMBL/GenBank/DDBJ databases">
        <title>A genome survey and senescence transcriptome analysis in Lentinula edodes.</title>
        <authorList>
            <person name="Sakamoto Y."/>
            <person name="Nakade K."/>
            <person name="Sato S."/>
            <person name="Yoshida Y."/>
            <person name="Miyazaki K."/>
            <person name="Natsume S."/>
            <person name="Konno N."/>
        </authorList>
    </citation>
    <scope>NUCLEOTIDE SEQUENCE [LARGE SCALE GENOMIC DNA]</scope>
    <source>
        <strain evidence="2 3">NBRC 111202</strain>
    </source>
</reference>
<feature type="region of interest" description="Disordered" evidence="1">
    <location>
        <begin position="334"/>
        <end position="431"/>
    </location>
</feature>
<protein>
    <submittedName>
        <fullName evidence="2">Uncharacterized protein</fullName>
    </submittedName>
</protein>
<dbReference type="AlphaFoldDB" id="A0A1Q3DX93"/>
<sequence length="825" mass="89323">MYHEIIADSEGEDELFGPIAPAPVVGPKTTTPSAASTSANVSTISEFSTSKATAIDSISNFSSTASHAHAASTIITTATATTSRPRPKPKPLTRNIGHTSAISSGNSSNNASTGNASHIEMFDMTLSIADRAKMRKRNKDGNHTSSSSGALAQLDILEISSDDELALLPANKPKKSKKTAEKNTTKKSSSLTTAATTSNHMRYDSPDPDPNHSSSFSLPVVATSPALARNGIRASSIMLPPSDPPQSTPSEDFDIPAIETLPNPPSSASASAVSESFVLRAHRDLTDSNIPPTPAPFFADPSSSPFPIDNNPNIPDKNFNNTNSIEIHTTRVMDSVLMPPPPGPSPIVQPEAKNSRTKKKKVNDDEDEYMIDGEEWTGTEPKGKGKKSKSKAKVNDKDKTATSKDKVKSTKSSTKAKGKGKEKEVQVVSKSREFIEDDGEIDEMLMSTITVPPRNTSIGSSPAPQTYVQPQRSSPGGKRARDASDGQGDDFDDVNEVLGQGTRKKMRKSDDKDEARDAFGAADGVVDLSGGLDLDVDIGQSTSSRSSLRKGKKGKKGRVVMSEDEDEDAVSDMYMEDQGRNAFDMVSITTTKPKTKPKSNAKKRVVSGDEEEGHVTAAEDIGSLKENILPSRPDIPQTPISRTHMASGSSIQATPDTLAPDQKDLRYPSLTSRYTIAPKSARKSTPMSDLIRRVNSMPNSQFKSPMPKGGNRSGGGNNTPISLTAYSPYLKSSRSFLSRIAPLHPNRRTPPPLPPAPPPRKKTRKEIEWEKKDKEEREEMEERWEEELVERVGGMGEWLGMTEDMRKMMKRAKRDRELGLGGWEE</sequence>
<feature type="region of interest" description="Disordered" evidence="1">
    <location>
        <begin position="168"/>
        <end position="218"/>
    </location>
</feature>
<feature type="compositionally biased region" description="Pro residues" evidence="1">
    <location>
        <begin position="748"/>
        <end position="758"/>
    </location>
</feature>
<feature type="region of interest" description="Disordered" evidence="1">
    <location>
        <begin position="76"/>
        <end position="115"/>
    </location>
</feature>
<reference evidence="2 3" key="1">
    <citation type="submission" date="2016-08" db="EMBL/GenBank/DDBJ databases">
        <authorList>
            <consortium name="Lentinula edodes genome sequencing consortium"/>
            <person name="Sakamoto Y."/>
            <person name="Nakade K."/>
            <person name="Sato S."/>
            <person name="Yoshida Y."/>
            <person name="Miyazaki K."/>
            <person name="Natsume S."/>
            <person name="Konno N."/>
        </authorList>
    </citation>
    <scope>NUCLEOTIDE SEQUENCE [LARGE SCALE GENOMIC DNA]</scope>
    <source>
        <strain evidence="2 3">NBRC 111202</strain>
    </source>
</reference>
<dbReference type="STRING" id="5353.A0A1Q3DX93"/>
<feature type="region of interest" description="Disordered" evidence="1">
    <location>
        <begin position="737"/>
        <end position="783"/>
    </location>
</feature>
<feature type="compositionally biased region" description="Basic and acidic residues" evidence="1">
    <location>
        <begin position="419"/>
        <end position="431"/>
    </location>
</feature>
<feature type="compositionally biased region" description="Low complexity" evidence="1">
    <location>
        <begin position="186"/>
        <end position="198"/>
    </location>
</feature>
<feature type="compositionally biased region" description="Acidic residues" evidence="1">
    <location>
        <begin position="364"/>
        <end position="377"/>
    </location>
</feature>
<feature type="compositionally biased region" description="Low complexity" evidence="1">
    <location>
        <begin position="523"/>
        <end position="533"/>
    </location>
</feature>